<dbReference type="Pfam" id="PF00890">
    <property type="entry name" value="FAD_binding_2"/>
    <property type="match status" value="1"/>
</dbReference>
<evidence type="ECO:0000256" key="2">
    <source>
        <dbReference type="ARBA" id="ARBA00022630"/>
    </source>
</evidence>
<name>A0A084A9A7_LACLC</name>
<dbReference type="PATRIC" id="fig|1415168.3.peg.2075"/>
<dbReference type="RefSeq" id="WP_042748628.1">
    <property type="nucleotide sequence ID" value="NZ_AZSI01000105.1"/>
</dbReference>
<keyword evidence="2 5" id="KW-0285">Flavoprotein</keyword>
<evidence type="ECO:0000256" key="3">
    <source>
        <dbReference type="ARBA" id="ARBA00022827"/>
    </source>
</evidence>
<organism evidence="7 8">
    <name type="scientific">Lactococcus cremoris subsp. cremoris GE214</name>
    <dbReference type="NCBI Taxonomy" id="1415168"/>
    <lineage>
        <taxon>Bacteria</taxon>
        <taxon>Bacillati</taxon>
        <taxon>Bacillota</taxon>
        <taxon>Bacilli</taxon>
        <taxon>Lactobacillales</taxon>
        <taxon>Streptococcaceae</taxon>
        <taxon>Lactococcus</taxon>
        <taxon>Lactococcus cremoris subsp. cremoris</taxon>
    </lineage>
</organism>
<keyword evidence="3 5" id="KW-0274">FAD</keyword>
<dbReference type="Proteomes" id="UP000028401">
    <property type="component" value="Unassembled WGS sequence"/>
</dbReference>
<dbReference type="AlphaFoldDB" id="A0A084A9A7"/>
<feature type="domain" description="FAD-dependent oxidoreductase 2 FAD-binding" evidence="6">
    <location>
        <begin position="60"/>
        <end position="480"/>
    </location>
</feature>
<dbReference type="Gene3D" id="3.50.50.60">
    <property type="entry name" value="FAD/NAD(P)-binding domain"/>
    <property type="match status" value="1"/>
</dbReference>
<evidence type="ECO:0000313" key="7">
    <source>
        <dbReference type="EMBL" id="KEY61886.1"/>
    </source>
</evidence>
<dbReference type="GO" id="GO:0033765">
    <property type="term" value="F:steroid dehydrogenase activity, acting on the CH-CH group of donors"/>
    <property type="evidence" value="ECO:0007669"/>
    <property type="project" value="UniProtKB-ARBA"/>
</dbReference>
<proteinExistence type="inferred from homology"/>
<dbReference type="PANTHER" id="PTHR43400">
    <property type="entry name" value="FUMARATE REDUCTASE"/>
    <property type="match status" value="1"/>
</dbReference>
<dbReference type="GO" id="GO:0010181">
    <property type="term" value="F:FMN binding"/>
    <property type="evidence" value="ECO:0007669"/>
    <property type="project" value="InterPro"/>
</dbReference>
<sequence>MKIWTKLGLLSLVGLTLTACGSNTKTAKEQSSSSQKVETSAGASKSNIYADPSTLSDKYDVIIVGSGGAGMTAAIEAKDAGMNPVILEKMPIAGGNTSKASAGLNASETSVEKAQGVADSNDKFYEETLKGGGGTNDKALLRYFVDHSAGAVDWLNTNGIVLDNLTTTGGMSVSRTHRPHDGSAVGGYLVKGLEENISKRNIPLFVNSDVTKITEKDGKVSGVKVKIEGETKNISSKAVVVTTGGFGANKKMIAKYRPDLKDYVTTNAAGSTGDGITMISELGGQLVDMDKIQIHPTVFQKTGYLVSESIRGEGAILVNQKGKRFFNEMDTRDKVSAAELKQPGKYSYVIFGEGTKANVKAVEQYMSKDMVVEGNSVKDLADKLDIDQKTLTSTIDGWNKAVSTKKDEEFGRTTGMTNNISGKFYAIKVAPGIHHTMAGVKINTNTQVLKKDGSPIQGLYAAGEVTGGLHGGNRIGGNAVADIVIFGRQAGLQSSAYAKTID</sequence>
<feature type="chain" id="PRO_5039740962" evidence="5">
    <location>
        <begin position="22"/>
        <end position="502"/>
    </location>
</feature>
<feature type="signal peptide" evidence="5">
    <location>
        <begin position="1"/>
        <end position="21"/>
    </location>
</feature>
<dbReference type="InterPro" id="IPR027477">
    <property type="entry name" value="Succ_DH/fumarate_Rdtase_cat_sf"/>
</dbReference>
<evidence type="ECO:0000256" key="1">
    <source>
        <dbReference type="ARBA" id="ARBA00001974"/>
    </source>
</evidence>
<keyword evidence="5" id="KW-0732">Signal</keyword>
<comment type="caution">
    <text evidence="7">The sequence shown here is derived from an EMBL/GenBank/DDBJ whole genome shotgun (WGS) entry which is preliminary data.</text>
</comment>
<comment type="similarity">
    <text evidence="5">Belongs to the FAD-dependent oxidoreductase 2 family. FRD/SDH subfamily.</text>
</comment>
<dbReference type="NCBIfam" id="TIGR01813">
    <property type="entry name" value="flavo_cyto_c"/>
    <property type="match status" value="1"/>
</dbReference>
<dbReference type="InterPro" id="IPR036188">
    <property type="entry name" value="FAD/NAD-bd_sf"/>
</dbReference>
<dbReference type="InterPro" id="IPR010960">
    <property type="entry name" value="Flavocytochrome_c"/>
</dbReference>
<dbReference type="Gene3D" id="3.90.700.10">
    <property type="entry name" value="Succinate dehydrogenase/fumarate reductase flavoprotein, catalytic domain"/>
    <property type="match status" value="1"/>
</dbReference>
<evidence type="ECO:0000313" key="8">
    <source>
        <dbReference type="Proteomes" id="UP000028401"/>
    </source>
</evidence>
<dbReference type="PROSITE" id="PS51257">
    <property type="entry name" value="PROKAR_LIPOPROTEIN"/>
    <property type="match status" value="1"/>
</dbReference>
<protein>
    <submittedName>
        <fullName evidence="7">Fumarate reductase, flavoprotein subunit</fullName>
    </submittedName>
</protein>
<reference evidence="7 8" key="1">
    <citation type="submission" date="2014-06" db="EMBL/GenBank/DDBJ databases">
        <title>Draft genome sequence of the putrescine producing strain Lactococcus lactis subsp cremoris GE214.</title>
        <authorList>
            <person name="Ladero V."/>
            <person name="Linares D.M."/>
            <person name="del Rio B."/>
            <person name="Mayo B."/>
            <person name="Martin M.C."/>
            <person name="Fernandez M."/>
            <person name="Alvarez M.A."/>
        </authorList>
    </citation>
    <scope>NUCLEOTIDE SEQUENCE [LARGE SCALE GENOMIC DNA]</scope>
    <source>
        <strain evidence="7 8">GE214</strain>
    </source>
</reference>
<evidence type="ECO:0000259" key="6">
    <source>
        <dbReference type="Pfam" id="PF00890"/>
    </source>
</evidence>
<dbReference type="EMBL" id="AZSI01000105">
    <property type="protein sequence ID" value="KEY61886.1"/>
    <property type="molecule type" value="Genomic_DNA"/>
</dbReference>
<accession>A0A084A9A7</accession>
<evidence type="ECO:0000256" key="5">
    <source>
        <dbReference type="RuleBase" id="RU366062"/>
    </source>
</evidence>
<dbReference type="SUPFAM" id="SSF56425">
    <property type="entry name" value="Succinate dehydrogenase/fumarate reductase flavoprotein, catalytic domain"/>
    <property type="match status" value="1"/>
</dbReference>
<comment type="cofactor">
    <cofactor evidence="1">
        <name>FAD</name>
        <dbReference type="ChEBI" id="CHEBI:57692"/>
    </cofactor>
</comment>
<dbReference type="InterPro" id="IPR003953">
    <property type="entry name" value="FAD-dep_OxRdtase_2_FAD-bd"/>
</dbReference>
<dbReference type="NCBIfam" id="NF005064">
    <property type="entry name" value="PRK06481.1"/>
    <property type="match status" value="1"/>
</dbReference>
<keyword evidence="4 5" id="KW-0560">Oxidoreductase</keyword>
<dbReference type="SUPFAM" id="SSF51905">
    <property type="entry name" value="FAD/NAD(P)-binding domain"/>
    <property type="match status" value="1"/>
</dbReference>
<dbReference type="FunFam" id="3.90.700.10:FF:000007">
    <property type="entry name" value="NADH-dependent fumarate reductase"/>
    <property type="match status" value="1"/>
</dbReference>
<dbReference type="InterPro" id="IPR050315">
    <property type="entry name" value="FAD-oxidoreductase_2"/>
</dbReference>
<dbReference type="PANTHER" id="PTHR43400:SF7">
    <property type="entry name" value="FAD-DEPENDENT OXIDOREDUCTASE 2 FAD BINDING DOMAIN-CONTAINING PROTEIN"/>
    <property type="match status" value="1"/>
</dbReference>
<dbReference type="PRINTS" id="PR00368">
    <property type="entry name" value="FADPNR"/>
</dbReference>
<evidence type="ECO:0000256" key="4">
    <source>
        <dbReference type="ARBA" id="ARBA00023002"/>
    </source>
</evidence>
<gene>
    <name evidence="7" type="ORF">U725_02001</name>
</gene>